<keyword evidence="1" id="KW-0732">Signal</keyword>
<dbReference type="InterPro" id="IPR030820">
    <property type="entry name" value="OMP_myx_plus_Proteobacteria"/>
</dbReference>
<reference evidence="2 3" key="1">
    <citation type="submission" date="2018-11" db="EMBL/GenBank/DDBJ databases">
        <title>Genomic Encyclopedia of Type Strains, Phase IV (KMG-IV): sequencing the most valuable type-strain genomes for metagenomic binning, comparative biology and taxonomic classification.</title>
        <authorList>
            <person name="Goeker M."/>
        </authorList>
    </citation>
    <scope>NUCLEOTIDE SEQUENCE [LARGE SCALE GENOMIC DNA]</scope>
    <source>
        <strain evidence="2 3">DSM 100316</strain>
    </source>
</reference>
<organism evidence="2 3">
    <name type="scientific">Sinobacterium caligoides</name>
    <dbReference type="NCBI Taxonomy" id="933926"/>
    <lineage>
        <taxon>Bacteria</taxon>
        <taxon>Pseudomonadati</taxon>
        <taxon>Pseudomonadota</taxon>
        <taxon>Gammaproteobacteria</taxon>
        <taxon>Cellvibrionales</taxon>
        <taxon>Spongiibacteraceae</taxon>
        <taxon>Sinobacterium</taxon>
    </lineage>
</organism>
<evidence type="ECO:0000313" key="2">
    <source>
        <dbReference type="EMBL" id="ROS01205.1"/>
    </source>
</evidence>
<comment type="caution">
    <text evidence="2">The sequence shown here is derived from an EMBL/GenBank/DDBJ whole genome shotgun (WGS) entry which is preliminary data.</text>
</comment>
<gene>
    <name evidence="2" type="ORF">EDC56_1633</name>
</gene>
<sequence length="208" mass="23220">MENRFQLFLLTACLGFSSVPSVSAGIASALSFGDSDEITPSNIDKELFDIGVVGGVVNIDNASSAWLTGLSANFQASEDFFLQFNAAIAADVELSSYEESQGALFVNDDRDYYYYDFLLGYKLLQGEVFVTDDYASLSALYLLTGVGNSEFGGEANFTYSYGVGYQIELVRRYIVRLDWRDRLYRSDLLEEDDLKHNMQLTLGLSYLF</sequence>
<proteinExistence type="predicted"/>
<dbReference type="EMBL" id="RKHR01000004">
    <property type="protein sequence ID" value="ROS01205.1"/>
    <property type="molecule type" value="Genomic_DNA"/>
</dbReference>
<accession>A0A3N2DPF5</accession>
<dbReference type="AlphaFoldDB" id="A0A3N2DPF5"/>
<name>A0A3N2DPF5_9GAMM</name>
<evidence type="ECO:0000256" key="1">
    <source>
        <dbReference type="SAM" id="SignalP"/>
    </source>
</evidence>
<dbReference type="Proteomes" id="UP000275394">
    <property type="component" value="Unassembled WGS sequence"/>
</dbReference>
<feature type="chain" id="PRO_5018108847" evidence="1">
    <location>
        <begin position="25"/>
        <end position="208"/>
    </location>
</feature>
<dbReference type="NCBIfam" id="TIGR04565">
    <property type="entry name" value="OMP_myx_plus"/>
    <property type="match status" value="1"/>
</dbReference>
<evidence type="ECO:0000313" key="3">
    <source>
        <dbReference type="Proteomes" id="UP000275394"/>
    </source>
</evidence>
<dbReference type="OrthoDB" id="6195269at2"/>
<feature type="signal peptide" evidence="1">
    <location>
        <begin position="1"/>
        <end position="24"/>
    </location>
</feature>
<protein>
    <submittedName>
        <fullName evidence="2">Outer membrane beta-barrel protein</fullName>
    </submittedName>
</protein>
<dbReference type="RefSeq" id="WP_123712023.1">
    <property type="nucleotide sequence ID" value="NZ_RKHR01000004.1"/>
</dbReference>
<keyword evidence="3" id="KW-1185">Reference proteome</keyword>